<keyword evidence="1" id="KW-1133">Transmembrane helix</keyword>
<sequence>MAAVEEKHETFEEYFKSVLMGPCDYDLARKNSYIDRCVTWIKDKEIEGIARHKLQWKKYADAWLKMNEGIFSKIPIFAAVVLFIGTLPFELMVDDAKLSREELEL</sequence>
<protein>
    <submittedName>
        <fullName evidence="2">Uncharacterized protein</fullName>
    </submittedName>
</protein>
<evidence type="ECO:0000313" key="2">
    <source>
        <dbReference type="EMBL" id="AYV80537.1"/>
    </source>
</evidence>
<gene>
    <name evidence="2" type="ORF">Harvfovirus2_67</name>
</gene>
<evidence type="ECO:0000256" key="1">
    <source>
        <dbReference type="SAM" id="Phobius"/>
    </source>
</evidence>
<keyword evidence="1" id="KW-0472">Membrane</keyword>
<dbReference type="EMBL" id="MK072244">
    <property type="protein sequence ID" value="AYV80537.1"/>
    <property type="molecule type" value="Genomic_DNA"/>
</dbReference>
<keyword evidence="1" id="KW-0812">Transmembrane</keyword>
<proteinExistence type="predicted"/>
<feature type="transmembrane region" description="Helical" evidence="1">
    <location>
        <begin position="74"/>
        <end position="93"/>
    </location>
</feature>
<accession>A0A3G5A034</accession>
<reference evidence="2" key="1">
    <citation type="submission" date="2018-10" db="EMBL/GenBank/DDBJ databases">
        <title>Hidden diversity of soil giant viruses.</title>
        <authorList>
            <person name="Schulz F."/>
            <person name="Alteio L."/>
            <person name="Goudeau D."/>
            <person name="Ryan E.M."/>
            <person name="Malmstrom R.R."/>
            <person name="Blanchard J."/>
            <person name="Woyke T."/>
        </authorList>
    </citation>
    <scope>NUCLEOTIDE SEQUENCE</scope>
    <source>
        <strain evidence="2">HAV1</strain>
    </source>
</reference>
<name>A0A3G5A034_9VIRU</name>
<organism evidence="2">
    <name type="scientific">Harvfovirus sp</name>
    <dbReference type="NCBI Taxonomy" id="2487768"/>
    <lineage>
        <taxon>Viruses</taxon>
        <taxon>Varidnaviria</taxon>
        <taxon>Bamfordvirae</taxon>
        <taxon>Nucleocytoviricota</taxon>
        <taxon>Megaviricetes</taxon>
        <taxon>Imitervirales</taxon>
        <taxon>Mimiviridae</taxon>
        <taxon>Klosneuvirinae</taxon>
    </lineage>
</organism>